<dbReference type="PANTHER" id="PTHR16267:SF13">
    <property type="entry name" value="B-CELL SCAFFOLD PROTEIN WITH ANKYRIN REPEATS"/>
    <property type="match status" value="1"/>
</dbReference>
<gene>
    <name evidence="5" type="primary">BANK1</name>
</gene>
<feature type="region of interest" description="Disordered" evidence="2">
    <location>
        <begin position="545"/>
        <end position="570"/>
    </location>
</feature>
<dbReference type="InterPro" id="IPR052446">
    <property type="entry name" value="B-cell_PI3K-Signaling_Adptrs"/>
</dbReference>
<dbReference type="PROSITE" id="PS51376">
    <property type="entry name" value="DBB"/>
    <property type="match status" value="1"/>
</dbReference>
<dbReference type="Pfam" id="PF14545">
    <property type="entry name" value="DBB"/>
    <property type="match status" value="1"/>
</dbReference>
<reference evidence="4" key="1">
    <citation type="journal article" date="2022" name="J. Hered.">
        <title>A De Novo Chromosome-Level Genome Assembly of the White-Tailed Deer, Odocoileus Virginianus.</title>
        <authorList>
            <person name="London E.W."/>
            <person name="Roca A.L."/>
            <person name="Novakofski J.E."/>
            <person name="Mateus-Pinilla N.E."/>
        </authorList>
    </citation>
    <scope>NUCLEOTIDE SEQUENCE [LARGE SCALE GENOMIC DNA]</scope>
</reference>
<feature type="region of interest" description="Disordered" evidence="2">
    <location>
        <begin position="400"/>
        <end position="423"/>
    </location>
</feature>
<dbReference type="Gene3D" id="3.40.50.10140">
    <property type="entry name" value="Toll/interleukin-1 receptor homology (TIR) domain"/>
    <property type="match status" value="1"/>
</dbReference>
<sequence>MLPAAPGWARGSCEQPAGGSAPPENAKDIIMIYEGDAEEWALYLSEVFSHVVKTEATLLYCLENCSLRDLELLNLNSYKCKLLILSNSLLENLSPKKGQFLKNILHSPESVVTLLCGMKSSDQLYKLLNISKSRWEISTEQEPEDYISVIESIIFGGSADYLEIIISPDLRKEHSGQISERKEVEELSEASGSTIPQAVVLPAEIPCENPGEIFIILRDEVTSDAVEVEFTSNSKCIRTQPALWNKSVWSMKALDFPAGSVSVDVYCDGIIKATAEIKYYTTPKAMLGAAGPRDGVNDIDELDDILTSTFKHEIPFYEFQSLQTEICPQKEYSYFKELPTLLHCAAKFGLKNLAVHLLQCSGATRASKIKNSEGSDPAHIAERHGHEELKKIFEDFSVQEVSRDNEQESHHEEGITSFSTCSPTIQSPALHHKSWPYRQTAEEAKVKEMAEEEKEHESGMEAEHSPPEVDSESENQYDDLYVFIPGDNPENHSQEPLVCPRPPLPPPRPVTTAFQLEKPHFPVQAGKLLEGQMERSQSWCDFSARYETGSDSEEEKKEDEKDQEEEEDPYTFAEIDDSEYDTILANRSIKKKIGSRSFIMNRPPAPTPRPTNIPPKEETTPYIAQVFQQKAARRQSDSDKFHGPKKQDRGRMESQTFSTVRDCLAAGQEELILLQEKVKTGKLSVDEALEKFKHWQMGKTGLELIQQEKLRQLRDCIVGKRPEEENVYNKLTIVHHPNGNESAHSESMLYSIPFGSKVGCIYLHFYKIQTTYLLRKNVKAFYPDYALTHSNRYELNRLHTHLCAKYTSSNFKNIAIWKKAKKELKGERH</sequence>
<feature type="compositionally biased region" description="Acidic residues" evidence="2">
    <location>
        <begin position="561"/>
        <end position="570"/>
    </location>
</feature>
<keyword evidence="1" id="KW-0597">Phosphoprotein</keyword>
<evidence type="ECO:0000259" key="3">
    <source>
        <dbReference type="PROSITE" id="PS51376"/>
    </source>
</evidence>
<dbReference type="InterPro" id="IPR035897">
    <property type="entry name" value="Toll_tir_struct_dom_sf"/>
</dbReference>
<dbReference type="InterPro" id="IPR041340">
    <property type="entry name" value="PIK3AP1_TIR"/>
</dbReference>
<accession>A0ABM4GY87</accession>
<feature type="region of interest" description="Disordered" evidence="2">
    <location>
        <begin position="631"/>
        <end position="654"/>
    </location>
</feature>
<evidence type="ECO:0000256" key="1">
    <source>
        <dbReference type="ARBA" id="ARBA00022553"/>
    </source>
</evidence>
<protein>
    <submittedName>
        <fullName evidence="5">B-cell scaffold protein with ankyrin repeats isoform X1</fullName>
    </submittedName>
</protein>
<dbReference type="PANTHER" id="PTHR16267">
    <property type="entry name" value="BANK1/PIK3AP1 FAMILY MEMBER"/>
    <property type="match status" value="1"/>
</dbReference>
<organism evidence="4 5">
    <name type="scientific">Odocoileus virginianus</name>
    <name type="common">White-tailed deer</name>
    <dbReference type="NCBI Taxonomy" id="9874"/>
    <lineage>
        <taxon>Eukaryota</taxon>
        <taxon>Metazoa</taxon>
        <taxon>Chordata</taxon>
        <taxon>Craniata</taxon>
        <taxon>Vertebrata</taxon>
        <taxon>Euteleostomi</taxon>
        <taxon>Mammalia</taxon>
        <taxon>Eutheria</taxon>
        <taxon>Laurasiatheria</taxon>
        <taxon>Artiodactyla</taxon>
        <taxon>Ruminantia</taxon>
        <taxon>Pecora</taxon>
        <taxon>Cervidae</taxon>
        <taxon>Odocoileinae</taxon>
        <taxon>Odocoileus</taxon>
    </lineage>
</organism>
<dbReference type="Pfam" id="PF18567">
    <property type="entry name" value="TIR_3"/>
    <property type="match status" value="1"/>
</dbReference>
<evidence type="ECO:0000313" key="5">
    <source>
        <dbReference type="RefSeq" id="XP_070308289.1"/>
    </source>
</evidence>
<reference evidence="5" key="2">
    <citation type="submission" date="2025-08" db="UniProtKB">
        <authorList>
            <consortium name="RefSeq"/>
        </authorList>
    </citation>
    <scope>IDENTIFICATION</scope>
    <source>
        <tissue evidence="5">Tongue muscle</tissue>
    </source>
</reference>
<dbReference type="Proteomes" id="UP001652640">
    <property type="component" value="Chromosome 21"/>
</dbReference>
<feature type="region of interest" description="Disordered" evidence="2">
    <location>
        <begin position="442"/>
        <end position="473"/>
    </location>
</feature>
<evidence type="ECO:0000313" key="4">
    <source>
        <dbReference type="Proteomes" id="UP001652640"/>
    </source>
</evidence>
<keyword evidence="4" id="KW-1185">Reference proteome</keyword>
<feature type="compositionally biased region" description="Basic and acidic residues" evidence="2">
    <location>
        <begin position="442"/>
        <end position="467"/>
    </location>
</feature>
<dbReference type="InterPro" id="IPR036770">
    <property type="entry name" value="Ankyrin_rpt-contain_sf"/>
</dbReference>
<feature type="region of interest" description="Disordered" evidence="2">
    <location>
        <begin position="1"/>
        <end position="22"/>
    </location>
</feature>
<dbReference type="GeneID" id="110131533"/>
<feature type="compositionally biased region" description="Basic and acidic residues" evidence="2">
    <location>
        <begin position="634"/>
        <end position="652"/>
    </location>
</feature>
<dbReference type="InterPro" id="IPR017893">
    <property type="entry name" value="DBB_domain"/>
</dbReference>
<feature type="domain" description="DBB" evidence="3">
    <location>
        <begin position="200"/>
        <end position="322"/>
    </location>
</feature>
<proteinExistence type="predicted"/>
<dbReference type="RefSeq" id="XP_070308289.1">
    <property type="nucleotide sequence ID" value="XM_070452188.1"/>
</dbReference>
<evidence type="ECO:0000256" key="2">
    <source>
        <dbReference type="SAM" id="MobiDB-lite"/>
    </source>
</evidence>
<dbReference type="SMART" id="SM01282">
    <property type="entry name" value="DBB"/>
    <property type="match status" value="1"/>
</dbReference>
<dbReference type="Gene3D" id="1.25.40.20">
    <property type="entry name" value="Ankyrin repeat-containing domain"/>
    <property type="match status" value="1"/>
</dbReference>
<feature type="compositionally biased region" description="Basic and acidic residues" evidence="2">
    <location>
        <begin position="401"/>
        <end position="414"/>
    </location>
</feature>
<name>A0ABM4GY87_ODOVR</name>